<evidence type="ECO:0000313" key="13">
    <source>
        <dbReference type="EMBL" id="TGD41589.1"/>
    </source>
</evidence>
<keyword evidence="4 10" id="KW-0347">Helicase</keyword>
<reference evidence="13 14" key="1">
    <citation type="submission" date="2018-11" db="EMBL/GenBank/DDBJ databases">
        <title>Tabrizicola sp. isolated from sediment of alpine lake.</title>
        <authorList>
            <person name="Liu Z."/>
        </authorList>
    </citation>
    <scope>NUCLEOTIDE SEQUENCE [LARGE SCALE GENOMIC DNA]</scope>
    <source>
        <strain evidence="13 14">DRYC-M-16</strain>
    </source>
</reference>
<sequence>MTMDGADSDLGLVIVPAGAGAGKTHRIKTQLSDWVKRKIVRPERILAVTFTEAAAGELRERIRAGLLADGLVEEAMAVERAYVSTIHGLGLRLLTEHALAAGASLQPRHLGDAERDLLIRQALAHAKSLDPIKAEPERFGYQPNWQKGETVEDSLRGRVLSMIDLLRGLGDKGRDPGLIAPALDRLDRIYGEVLADPSAARDALAAAISAMLAAFPEGGMATVTAKGPRETLEKNLALFRRVERDPTLLYRDWSLWQSLRNLWTSNSKTKTPEGYDDLATAIIQAADALPAHPGPLADAKLHFRCLIACAQEVMEAYETRKKALGLIDFADMIAGAERLLRTDPAVRQAVLNEIDCVIIDEFQDTNPVQFALLWQLGASAPRTLLVGDVKQSIMGFQGADPRLSQALAAANPAATQPLDRNWRSTPAVMDFVNAMGAGLFGADYNLLAPTRDPVPGPALEVLNIVKGRGVKNFSKPQEHIAERIAGILTTGETITDRHTKATRVVRPSNIALLVCRHATAARYAEELRARGVPVRIAEDGWAASPVVQAARAALSYAANPADTNSALLLRTLGPDPLSLQSAMSAQIEGRLAGDPVLMRLAALSDRLARLPISNALDLVINVAGLRLWADRQPDAAQARADLLRFEAEASDFESAHRDLKAAAGFHGESAKVFLGWLDARAGERDFDRRPDPAANSAEAVEIVTWHACKGREWPITVVAEFDHGIEDWPGSTATQFTALDKIDDMEAVLASAALIHTPGFAATEAERRFIEDRRVDFEANAKNLLYVALTRARDRLVLEWPGFLKERDEEVPEAKCLFHVFTDACAPQIGGDTLRIGGIDCPATIRQLPENASFTTYSEAEITDTPRLGSATPLPAVVLTPWRLQPSQATTALPAPESQGIKLGTPWPRTVSNAARGTALHLALRTCLTRPDMITALPTATGLDDASLDLVAERAAALKTWLSADGYTDLLCEIPLLGHTEEGAEIPGMIDLLAVGPKGCLLIDHKSGGAGEGFGLYWPQLSSYGALVARLFPQHPLQGLAVFWIDRGRLDLAQLPVTARSTNTVSEVGR</sequence>
<dbReference type="PANTHER" id="PTHR11070:SF55">
    <property type="entry name" value="DNA 3'-5' HELICASE"/>
    <property type="match status" value="1"/>
</dbReference>
<proteinExistence type="inferred from homology"/>
<dbReference type="InterPro" id="IPR000212">
    <property type="entry name" value="DNA_helicase_UvrD/REP"/>
</dbReference>
<comment type="caution">
    <text evidence="13">The sequence shown here is derived from an EMBL/GenBank/DDBJ whole genome shotgun (WGS) entry which is preliminary data.</text>
</comment>
<dbReference type="SUPFAM" id="SSF52540">
    <property type="entry name" value="P-loop containing nucleoside triphosphate hydrolases"/>
    <property type="match status" value="1"/>
</dbReference>
<name>A0ABY2KH42_9RHOB</name>
<dbReference type="Proteomes" id="UP000297741">
    <property type="component" value="Unassembled WGS sequence"/>
</dbReference>
<dbReference type="PROSITE" id="PS51198">
    <property type="entry name" value="UVRD_HELICASE_ATP_BIND"/>
    <property type="match status" value="1"/>
</dbReference>
<evidence type="ECO:0000256" key="8">
    <source>
        <dbReference type="ARBA" id="ARBA00034808"/>
    </source>
</evidence>
<feature type="domain" description="UvrD-like helicase C-terminal" evidence="12">
    <location>
        <begin position="426"/>
        <end position="710"/>
    </location>
</feature>
<dbReference type="Gene3D" id="3.40.50.300">
    <property type="entry name" value="P-loop containing nucleotide triphosphate hydrolases"/>
    <property type="match status" value="4"/>
</dbReference>
<evidence type="ECO:0000313" key="14">
    <source>
        <dbReference type="Proteomes" id="UP000297741"/>
    </source>
</evidence>
<evidence type="ECO:0000256" key="7">
    <source>
        <dbReference type="ARBA" id="ARBA00034617"/>
    </source>
</evidence>
<dbReference type="PANTHER" id="PTHR11070">
    <property type="entry name" value="UVRD / RECB / PCRA DNA HELICASE FAMILY MEMBER"/>
    <property type="match status" value="1"/>
</dbReference>
<dbReference type="InterPro" id="IPR027417">
    <property type="entry name" value="P-loop_NTPase"/>
</dbReference>
<evidence type="ECO:0000256" key="9">
    <source>
        <dbReference type="ARBA" id="ARBA00048988"/>
    </source>
</evidence>
<keyword evidence="14" id="KW-1185">Reference proteome</keyword>
<evidence type="ECO:0000256" key="10">
    <source>
        <dbReference type="PROSITE-ProRule" id="PRU00560"/>
    </source>
</evidence>
<keyword evidence="3 10" id="KW-0378">Hydrolase</keyword>
<evidence type="ECO:0000256" key="1">
    <source>
        <dbReference type="ARBA" id="ARBA00009922"/>
    </source>
</evidence>
<dbReference type="Pfam" id="PF00580">
    <property type="entry name" value="UvrD-helicase"/>
    <property type="match status" value="1"/>
</dbReference>
<dbReference type="InterPro" id="IPR014016">
    <property type="entry name" value="UvrD-like_ATP-bd"/>
</dbReference>
<keyword evidence="2 10" id="KW-0547">Nucleotide-binding</keyword>
<dbReference type="EC" id="5.6.2.4" evidence="8"/>
<dbReference type="Gene3D" id="1.10.10.160">
    <property type="match status" value="1"/>
</dbReference>
<evidence type="ECO:0000256" key="2">
    <source>
        <dbReference type="ARBA" id="ARBA00022741"/>
    </source>
</evidence>
<evidence type="ECO:0000256" key="3">
    <source>
        <dbReference type="ARBA" id="ARBA00022801"/>
    </source>
</evidence>
<evidence type="ECO:0000256" key="5">
    <source>
        <dbReference type="ARBA" id="ARBA00022840"/>
    </source>
</evidence>
<evidence type="ECO:0000259" key="12">
    <source>
        <dbReference type="PROSITE" id="PS51217"/>
    </source>
</evidence>
<dbReference type="InterPro" id="IPR013986">
    <property type="entry name" value="DExx_box_DNA_helicase_dom_sf"/>
</dbReference>
<evidence type="ECO:0000256" key="6">
    <source>
        <dbReference type="ARBA" id="ARBA00023235"/>
    </source>
</evidence>
<keyword evidence="6" id="KW-0413">Isomerase</keyword>
<comment type="similarity">
    <text evidence="1">Belongs to the helicase family. UvrD subfamily.</text>
</comment>
<comment type="catalytic activity">
    <reaction evidence="7">
        <text>Couples ATP hydrolysis with the unwinding of duplex DNA by translocating in the 3'-5' direction.</text>
        <dbReference type="EC" id="5.6.2.4"/>
    </reaction>
</comment>
<feature type="domain" description="UvrD-like helicase ATP-binding" evidence="11">
    <location>
        <begin position="1"/>
        <end position="425"/>
    </location>
</feature>
<dbReference type="PROSITE" id="PS51217">
    <property type="entry name" value="UVRD_HELICASE_CTER"/>
    <property type="match status" value="1"/>
</dbReference>
<comment type="catalytic activity">
    <reaction evidence="9">
        <text>ATP + H2O = ADP + phosphate + H(+)</text>
        <dbReference type="Rhea" id="RHEA:13065"/>
        <dbReference type="ChEBI" id="CHEBI:15377"/>
        <dbReference type="ChEBI" id="CHEBI:15378"/>
        <dbReference type="ChEBI" id="CHEBI:30616"/>
        <dbReference type="ChEBI" id="CHEBI:43474"/>
        <dbReference type="ChEBI" id="CHEBI:456216"/>
        <dbReference type="EC" id="5.6.2.4"/>
    </reaction>
</comment>
<feature type="binding site" evidence="10">
    <location>
        <begin position="17"/>
        <end position="24"/>
    </location>
    <ligand>
        <name>ATP</name>
        <dbReference type="ChEBI" id="CHEBI:30616"/>
    </ligand>
</feature>
<organism evidence="13 14">
    <name type="scientific">Pseudotabrizicola sediminis</name>
    <dbReference type="NCBI Taxonomy" id="2486418"/>
    <lineage>
        <taxon>Bacteria</taxon>
        <taxon>Pseudomonadati</taxon>
        <taxon>Pseudomonadota</taxon>
        <taxon>Alphaproteobacteria</taxon>
        <taxon>Rhodobacterales</taxon>
        <taxon>Paracoccaceae</taxon>
        <taxon>Pseudotabrizicola</taxon>
    </lineage>
</organism>
<dbReference type="InterPro" id="IPR014017">
    <property type="entry name" value="DNA_helicase_UvrD-like_C"/>
</dbReference>
<evidence type="ECO:0000256" key="4">
    <source>
        <dbReference type="ARBA" id="ARBA00022806"/>
    </source>
</evidence>
<dbReference type="EMBL" id="RPEM01000019">
    <property type="protein sequence ID" value="TGD41589.1"/>
    <property type="molecule type" value="Genomic_DNA"/>
</dbReference>
<gene>
    <name evidence="13" type="ORF">EEB11_17980</name>
</gene>
<accession>A0ABY2KH42</accession>
<keyword evidence="5 10" id="KW-0067">ATP-binding</keyword>
<protein>
    <recommendedName>
        <fullName evidence="8">DNA 3'-5' helicase</fullName>
        <ecNumber evidence="8">5.6.2.4</ecNumber>
    </recommendedName>
</protein>
<evidence type="ECO:0000259" key="11">
    <source>
        <dbReference type="PROSITE" id="PS51198"/>
    </source>
</evidence>